<reference evidence="2 3" key="1">
    <citation type="journal article" date="2024" name="G3 (Bethesda)">
        <title>Genome assembly of Hibiscus sabdariffa L. provides insights into metabolisms of medicinal natural products.</title>
        <authorList>
            <person name="Kim T."/>
        </authorList>
    </citation>
    <scope>NUCLEOTIDE SEQUENCE [LARGE SCALE GENOMIC DNA]</scope>
    <source>
        <strain evidence="2">TK-2024</strain>
        <tissue evidence="2">Old leaves</tissue>
    </source>
</reference>
<proteinExistence type="predicted"/>
<evidence type="ECO:0000313" key="3">
    <source>
        <dbReference type="Proteomes" id="UP001396334"/>
    </source>
</evidence>
<feature type="region of interest" description="Disordered" evidence="1">
    <location>
        <begin position="1"/>
        <end position="104"/>
    </location>
</feature>
<evidence type="ECO:0000313" key="2">
    <source>
        <dbReference type="EMBL" id="KAK9009969.1"/>
    </source>
</evidence>
<sequence>MNSLKHLIDPSDCPSPNLSLAGGPTKLDLGFSDNSGVAQRCENEHGSGGEVDSSSEQENDSVSESSSETNRNSRPINGGDNKWPTMEDGDKLIENSFGNDYGETTIKEPMNDGRKLGEMDVMGIGLKVKSCCMGQWWSIFAAIDRLYKENGREQVQEIALACKIIQRRVSKSCPCLVECCLTLIVFSSSNLISRKMRESMKAHATSCNLKELVQKFILEIIGKDIERNKATSCDLKEIKNASSILGRMCSFDKSTS</sequence>
<dbReference type="Proteomes" id="UP001396334">
    <property type="component" value="Unassembled WGS sequence"/>
</dbReference>
<organism evidence="2 3">
    <name type="scientific">Hibiscus sabdariffa</name>
    <name type="common">roselle</name>
    <dbReference type="NCBI Taxonomy" id="183260"/>
    <lineage>
        <taxon>Eukaryota</taxon>
        <taxon>Viridiplantae</taxon>
        <taxon>Streptophyta</taxon>
        <taxon>Embryophyta</taxon>
        <taxon>Tracheophyta</taxon>
        <taxon>Spermatophyta</taxon>
        <taxon>Magnoliopsida</taxon>
        <taxon>eudicotyledons</taxon>
        <taxon>Gunneridae</taxon>
        <taxon>Pentapetalae</taxon>
        <taxon>rosids</taxon>
        <taxon>malvids</taxon>
        <taxon>Malvales</taxon>
        <taxon>Malvaceae</taxon>
        <taxon>Malvoideae</taxon>
        <taxon>Hibiscus</taxon>
    </lineage>
</organism>
<name>A0ABR2RB32_9ROSI</name>
<comment type="caution">
    <text evidence="2">The sequence shown here is derived from an EMBL/GenBank/DDBJ whole genome shotgun (WGS) entry which is preliminary data.</text>
</comment>
<protein>
    <submittedName>
        <fullName evidence="2">Uncharacterized protein</fullName>
    </submittedName>
</protein>
<keyword evidence="3" id="KW-1185">Reference proteome</keyword>
<accession>A0ABR2RB32</accession>
<evidence type="ECO:0000256" key="1">
    <source>
        <dbReference type="SAM" id="MobiDB-lite"/>
    </source>
</evidence>
<dbReference type="EMBL" id="JBBPBN010000024">
    <property type="protein sequence ID" value="KAK9009969.1"/>
    <property type="molecule type" value="Genomic_DNA"/>
</dbReference>
<gene>
    <name evidence="2" type="ORF">V6N11_036489</name>
</gene>